<organism evidence="2 3">
    <name type="scientific">Plakobranchus ocellatus</name>
    <dbReference type="NCBI Taxonomy" id="259542"/>
    <lineage>
        <taxon>Eukaryota</taxon>
        <taxon>Metazoa</taxon>
        <taxon>Spiralia</taxon>
        <taxon>Lophotrochozoa</taxon>
        <taxon>Mollusca</taxon>
        <taxon>Gastropoda</taxon>
        <taxon>Heterobranchia</taxon>
        <taxon>Euthyneura</taxon>
        <taxon>Panpulmonata</taxon>
        <taxon>Sacoglossa</taxon>
        <taxon>Placobranchoidea</taxon>
        <taxon>Plakobranchidae</taxon>
        <taxon>Plakobranchus</taxon>
    </lineage>
</organism>
<accession>A0AAV4ADX3</accession>
<dbReference type="Proteomes" id="UP000735302">
    <property type="component" value="Unassembled WGS sequence"/>
</dbReference>
<dbReference type="AlphaFoldDB" id="A0AAV4ADX3"/>
<evidence type="ECO:0000256" key="1">
    <source>
        <dbReference type="SAM" id="SignalP"/>
    </source>
</evidence>
<name>A0AAV4ADX3_9GAST</name>
<gene>
    <name evidence="2" type="ORF">PoB_003235900</name>
</gene>
<keyword evidence="1" id="KW-0732">Signal</keyword>
<comment type="caution">
    <text evidence="2">The sequence shown here is derived from an EMBL/GenBank/DDBJ whole genome shotgun (WGS) entry which is preliminary data.</text>
</comment>
<dbReference type="EMBL" id="BLXT01003753">
    <property type="protein sequence ID" value="GFO05854.1"/>
    <property type="molecule type" value="Genomic_DNA"/>
</dbReference>
<protein>
    <submittedName>
        <fullName evidence="2">Uncharacterized protein</fullName>
    </submittedName>
</protein>
<evidence type="ECO:0000313" key="2">
    <source>
        <dbReference type="EMBL" id="GFO05854.1"/>
    </source>
</evidence>
<evidence type="ECO:0000313" key="3">
    <source>
        <dbReference type="Proteomes" id="UP000735302"/>
    </source>
</evidence>
<keyword evidence="3" id="KW-1185">Reference proteome</keyword>
<proteinExistence type="predicted"/>
<feature type="chain" id="PRO_5043652006" evidence="1">
    <location>
        <begin position="17"/>
        <end position="299"/>
    </location>
</feature>
<feature type="signal peptide" evidence="1">
    <location>
        <begin position="1"/>
        <end position="16"/>
    </location>
</feature>
<reference evidence="2 3" key="1">
    <citation type="journal article" date="2021" name="Elife">
        <title>Chloroplast acquisition without the gene transfer in kleptoplastic sea slugs, Plakobranchus ocellatus.</title>
        <authorList>
            <person name="Maeda T."/>
            <person name="Takahashi S."/>
            <person name="Yoshida T."/>
            <person name="Shimamura S."/>
            <person name="Takaki Y."/>
            <person name="Nagai Y."/>
            <person name="Toyoda A."/>
            <person name="Suzuki Y."/>
            <person name="Arimoto A."/>
            <person name="Ishii H."/>
            <person name="Satoh N."/>
            <person name="Nishiyama T."/>
            <person name="Hasebe M."/>
            <person name="Maruyama T."/>
            <person name="Minagawa J."/>
            <person name="Obokata J."/>
            <person name="Shigenobu S."/>
        </authorList>
    </citation>
    <scope>NUCLEOTIDE SEQUENCE [LARGE SCALE GENOMIC DNA]</scope>
</reference>
<sequence length="299" mass="33636">MEKLKILFLLLQAVLTQQWAPPGYEVVVRLVVDISVFQRYVAEQTFGDWATRKSKASANFEADIDYFMTEVNEMYATLLPKGLNITIIKYTGMRFLTTNLFSDNVDSAVALKAFQKWHARLLGFAPDADILWTALVDPTPTLSKTSTLSTSPTLSTVRASFNISNSLNSLNKVRNFSSNTSNFNNFNTISNFDNFNTISSFDTTNKNLNSFKTIDSTNSFSIIINSLNKFNTVRNFNNFSTPSNFTPTMNSQIIDIFTSVIKSNTMGIESLNISSKVYVLARFKKCVLIAIKFSFFRSA</sequence>